<gene>
    <name evidence="2" type="ORF">EZS28_030169</name>
</gene>
<organism evidence="2 3">
    <name type="scientific">Streblomastix strix</name>
    <dbReference type="NCBI Taxonomy" id="222440"/>
    <lineage>
        <taxon>Eukaryota</taxon>
        <taxon>Metamonada</taxon>
        <taxon>Preaxostyla</taxon>
        <taxon>Oxymonadida</taxon>
        <taxon>Streblomastigidae</taxon>
        <taxon>Streblomastix</taxon>
    </lineage>
</organism>
<sequence>MNMNAGIGDVSDDDINAAIRVFSALEKDPRSLMNEKFIKLRKVAGHVCLSAYDDKYTKGKKDKQKQQKKIEKENKRNLDKAILRSRGLMQQRRDAAQQKGLKLLEYPTGNEIELSDQVNQVGIPIVALPPSIIQIQNITSQQTSTQKPIKCYICGQNYYQIHFFYSSLCPNCASLNWQKRLQVADLRGKIVICTGSRVKIGHQCCLRLLKCGAFVIATTRFPNDASLRFIRDPDFEHFKFRLHIYGLDFRDLNAVQRFTDFVNRKYPRLDIIINNAAQTVRRPPFYYQHLMENELKGIREMPLEAQWLRMNDPQYENEIQGNHNVDEQQQYSNSPSSLPELHMPKKPLLLENLSSRNRTFFLQGISGTYGGSIQISEDGTSIIRIKGEKDMEQNITDNTNKKEKNISQNTFEEIQTDSNSNNEVDEYLITKQFKRTREERDNEEYLDENGISGSEYGEDEDIEDDNESNLADGNNQQIKIPKNKSLQRMGINEEIDQGRIFNVNIPMEKRDQRIIPVLNLPDNYDEEDDEDNGEENEEDQKCFKFEDKRINGGRDFIRE</sequence>
<dbReference type="EMBL" id="SNRW01012079">
    <property type="protein sequence ID" value="KAA6374304.1"/>
    <property type="molecule type" value="Genomic_DNA"/>
</dbReference>
<dbReference type="AlphaFoldDB" id="A0A5J4UVK1"/>
<dbReference type="InterPro" id="IPR002347">
    <property type="entry name" value="SDR_fam"/>
</dbReference>
<dbReference type="PANTHER" id="PTHR43544:SF2">
    <property type="entry name" value="OXIDOREDUCTASE"/>
    <property type="match status" value="1"/>
</dbReference>
<feature type="region of interest" description="Disordered" evidence="1">
    <location>
        <begin position="435"/>
        <end position="485"/>
    </location>
</feature>
<dbReference type="SUPFAM" id="SSF51735">
    <property type="entry name" value="NAD(P)-binding Rossmann-fold domains"/>
    <property type="match status" value="1"/>
</dbReference>
<evidence type="ECO:0000313" key="2">
    <source>
        <dbReference type="EMBL" id="KAA6374304.1"/>
    </source>
</evidence>
<feature type="region of interest" description="Disordered" evidence="1">
    <location>
        <begin position="519"/>
        <end position="543"/>
    </location>
</feature>
<evidence type="ECO:0000313" key="3">
    <source>
        <dbReference type="Proteomes" id="UP000324800"/>
    </source>
</evidence>
<reference evidence="2 3" key="1">
    <citation type="submission" date="2019-03" db="EMBL/GenBank/DDBJ databases">
        <title>Single cell metagenomics reveals metabolic interactions within the superorganism composed of flagellate Streblomastix strix and complex community of Bacteroidetes bacteria on its surface.</title>
        <authorList>
            <person name="Treitli S.C."/>
            <person name="Kolisko M."/>
            <person name="Husnik F."/>
            <person name="Keeling P."/>
            <person name="Hampl V."/>
        </authorList>
    </citation>
    <scope>NUCLEOTIDE SEQUENCE [LARGE SCALE GENOMIC DNA]</scope>
    <source>
        <strain evidence="2">ST1C</strain>
    </source>
</reference>
<dbReference type="InterPro" id="IPR051468">
    <property type="entry name" value="Fungal_SecMetab_SDRs"/>
</dbReference>
<dbReference type="Proteomes" id="UP000324800">
    <property type="component" value="Unassembled WGS sequence"/>
</dbReference>
<feature type="compositionally biased region" description="Polar residues" evidence="1">
    <location>
        <begin position="468"/>
        <end position="478"/>
    </location>
</feature>
<comment type="caution">
    <text evidence="2">The sequence shown here is derived from an EMBL/GenBank/DDBJ whole genome shotgun (WGS) entry which is preliminary data.</text>
</comment>
<dbReference type="Gene3D" id="3.40.50.720">
    <property type="entry name" value="NAD(P)-binding Rossmann-like Domain"/>
    <property type="match status" value="1"/>
</dbReference>
<name>A0A5J4UVK1_9EUKA</name>
<dbReference type="GO" id="GO:0016491">
    <property type="term" value="F:oxidoreductase activity"/>
    <property type="evidence" value="ECO:0007669"/>
    <property type="project" value="TreeGrafter"/>
</dbReference>
<dbReference type="Pfam" id="PF00106">
    <property type="entry name" value="adh_short"/>
    <property type="match status" value="1"/>
</dbReference>
<dbReference type="InterPro" id="IPR036291">
    <property type="entry name" value="NAD(P)-bd_dom_sf"/>
</dbReference>
<accession>A0A5J4UVK1</accession>
<dbReference type="OrthoDB" id="191139at2759"/>
<protein>
    <submittedName>
        <fullName evidence="2">Putative short chain dehydrogenase</fullName>
    </submittedName>
</protein>
<proteinExistence type="predicted"/>
<dbReference type="GO" id="GO:0005737">
    <property type="term" value="C:cytoplasm"/>
    <property type="evidence" value="ECO:0007669"/>
    <property type="project" value="TreeGrafter"/>
</dbReference>
<feature type="compositionally biased region" description="Acidic residues" evidence="1">
    <location>
        <begin position="523"/>
        <end position="538"/>
    </location>
</feature>
<dbReference type="PANTHER" id="PTHR43544">
    <property type="entry name" value="SHORT-CHAIN DEHYDROGENASE/REDUCTASE"/>
    <property type="match status" value="1"/>
</dbReference>
<evidence type="ECO:0000256" key="1">
    <source>
        <dbReference type="SAM" id="MobiDB-lite"/>
    </source>
</evidence>
<feature type="compositionally biased region" description="Acidic residues" evidence="1">
    <location>
        <begin position="456"/>
        <end position="467"/>
    </location>
</feature>